<dbReference type="Proteomes" id="UP001354931">
    <property type="component" value="Unassembled WGS sequence"/>
</dbReference>
<reference evidence="3 4" key="1">
    <citation type="submission" date="2022-10" db="EMBL/GenBank/DDBJ databases">
        <authorList>
            <person name="Xie J."/>
            <person name="Shen N."/>
        </authorList>
    </citation>
    <scope>NUCLEOTIDE SEQUENCE [LARGE SCALE GENOMIC DNA]</scope>
    <source>
        <strain evidence="3 4">YIM65594</strain>
    </source>
</reference>
<dbReference type="EMBL" id="JAOZYC010000123">
    <property type="protein sequence ID" value="MEB8339828.1"/>
    <property type="molecule type" value="Genomic_DNA"/>
</dbReference>
<comment type="caution">
    <text evidence="3">The sequence shown here is derived from an EMBL/GenBank/DDBJ whole genome shotgun (WGS) entry which is preliminary data.</text>
</comment>
<gene>
    <name evidence="3" type="ORF">OKJ99_20265</name>
</gene>
<feature type="compositionally biased region" description="Basic and acidic residues" evidence="1">
    <location>
        <begin position="35"/>
        <end position="57"/>
    </location>
</feature>
<evidence type="ECO:0000256" key="1">
    <source>
        <dbReference type="SAM" id="MobiDB-lite"/>
    </source>
</evidence>
<evidence type="ECO:0000313" key="3">
    <source>
        <dbReference type="EMBL" id="MEB8339828.1"/>
    </source>
</evidence>
<evidence type="ECO:0008006" key="5">
    <source>
        <dbReference type="Google" id="ProtNLM"/>
    </source>
</evidence>
<feature type="chain" id="PRO_5045649028" description="DUF748 domain-containing protein" evidence="2">
    <location>
        <begin position="24"/>
        <end position="301"/>
    </location>
</feature>
<sequence length="301" mass="31683">MQTGLKIAAFAAAAAATFGTAYGVGSAADPVVAEKRPAAHDEHGSTEKDAEPEHGGHAEAGAAADVTPGGLQVSERGYTLDLERDRLPDRTGELRFTIRKDGGHGAGKPVTSYKKEHGKELHLIVASRDLTAYRHLHPVRAADGTWSTPVSLPKAGDYRVFADFTPRGEEKGLTLGAGLGVAGTYKPEPLPEHSTTARVADGYEVRVDGELKAGAASELALSVSKDGRPVTDLEPYLGAYGHLVALRSGDLAYLHVHPHEGRPGPKVAFTATAPSAGTYRLFLDFKHDGEVRTAAFTVHAA</sequence>
<accession>A0ABU6F783</accession>
<protein>
    <recommendedName>
        <fullName evidence="5">DUF748 domain-containing protein</fullName>
    </recommendedName>
</protein>
<keyword evidence="4" id="KW-1185">Reference proteome</keyword>
<feature type="region of interest" description="Disordered" evidence="1">
    <location>
        <begin position="35"/>
        <end position="70"/>
    </location>
</feature>
<feature type="signal peptide" evidence="2">
    <location>
        <begin position="1"/>
        <end position="23"/>
    </location>
</feature>
<keyword evidence="2" id="KW-0732">Signal</keyword>
<name>A0ABU6F783_9ACTN</name>
<dbReference type="RefSeq" id="WP_326018264.1">
    <property type="nucleotide sequence ID" value="NZ_JAOZYC010000123.1"/>
</dbReference>
<organism evidence="3 4">
    <name type="scientific">Streptomyces endophyticus</name>
    <dbReference type="NCBI Taxonomy" id="714166"/>
    <lineage>
        <taxon>Bacteria</taxon>
        <taxon>Bacillati</taxon>
        <taxon>Actinomycetota</taxon>
        <taxon>Actinomycetes</taxon>
        <taxon>Kitasatosporales</taxon>
        <taxon>Streptomycetaceae</taxon>
        <taxon>Streptomyces</taxon>
    </lineage>
</organism>
<evidence type="ECO:0000256" key="2">
    <source>
        <dbReference type="SAM" id="SignalP"/>
    </source>
</evidence>
<proteinExistence type="predicted"/>
<evidence type="ECO:0000313" key="4">
    <source>
        <dbReference type="Proteomes" id="UP001354931"/>
    </source>
</evidence>